<dbReference type="InterPro" id="IPR042099">
    <property type="entry name" value="ANL_N_sf"/>
</dbReference>
<dbReference type="GO" id="GO:0005737">
    <property type="term" value="C:cytoplasm"/>
    <property type="evidence" value="ECO:0007669"/>
    <property type="project" value="TreeGrafter"/>
</dbReference>
<dbReference type="AlphaFoldDB" id="E3RM66"/>
<dbReference type="OrthoDB" id="416786at2759"/>
<keyword evidence="5" id="KW-1185">Reference proteome</keyword>
<organism evidence="5">
    <name type="scientific">Pyrenophora teres f. teres (strain 0-1)</name>
    <name type="common">Barley net blotch fungus</name>
    <name type="synonym">Drechslera teres f. teres</name>
    <dbReference type="NCBI Taxonomy" id="861557"/>
    <lineage>
        <taxon>Eukaryota</taxon>
        <taxon>Fungi</taxon>
        <taxon>Dikarya</taxon>
        <taxon>Ascomycota</taxon>
        <taxon>Pezizomycotina</taxon>
        <taxon>Dothideomycetes</taxon>
        <taxon>Pleosporomycetidae</taxon>
        <taxon>Pleosporales</taxon>
        <taxon>Pleosporineae</taxon>
        <taxon>Pleosporaceae</taxon>
        <taxon>Pyrenophora</taxon>
    </lineage>
</organism>
<keyword evidence="2" id="KW-0597">Phosphoprotein</keyword>
<dbReference type="PANTHER" id="PTHR45527">
    <property type="entry name" value="NONRIBOSOMAL PEPTIDE SYNTHETASE"/>
    <property type="match status" value="1"/>
</dbReference>
<dbReference type="InterPro" id="IPR000873">
    <property type="entry name" value="AMP-dep_synth/lig_dom"/>
</dbReference>
<dbReference type="GO" id="GO:0044550">
    <property type="term" value="P:secondary metabolite biosynthetic process"/>
    <property type="evidence" value="ECO:0007669"/>
    <property type="project" value="TreeGrafter"/>
</dbReference>
<dbReference type="HOGENOM" id="CLU_2062674_0_0_1"/>
<evidence type="ECO:0000259" key="3">
    <source>
        <dbReference type="Pfam" id="PF00501"/>
    </source>
</evidence>
<name>E3RM66_PYRTT</name>
<dbReference type="Gene3D" id="3.40.50.12780">
    <property type="entry name" value="N-terminal domain of ligase-like"/>
    <property type="match status" value="1"/>
</dbReference>
<dbReference type="GO" id="GO:0031177">
    <property type="term" value="F:phosphopantetheine binding"/>
    <property type="evidence" value="ECO:0007669"/>
    <property type="project" value="TreeGrafter"/>
</dbReference>
<proteinExistence type="predicted"/>
<accession>E3RM66</accession>
<dbReference type="Proteomes" id="UP000001067">
    <property type="component" value="Unassembled WGS sequence"/>
</dbReference>
<evidence type="ECO:0000313" key="5">
    <source>
        <dbReference type="Proteomes" id="UP000001067"/>
    </source>
</evidence>
<gene>
    <name evidence="4" type="ORF">PTT_09507</name>
</gene>
<feature type="domain" description="AMP-dependent synthetase/ligase" evidence="3">
    <location>
        <begin position="54"/>
        <end position="114"/>
    </location>
</feature>
<dbReference type="EMBL" id="GL533952">
    <property type="protein sequence ID" value="EFQ93183.1"/>
    <property type="molecule type" value="Genomic_DNA"/>
</dbReference>
<evidence type="ECO:0000313" key="4">
    <source>
        <dbReference type="EMBL" id="EFQ93183.1"/>
    </source>
</evidence>
<dbReference type="STRING" id="861557.E3RM66"/>
<keyword evidence="1" id="KW-0596">Phosphopantetheine</keyword>
<dbReference type="SUPFAM" id="SSF56801">
    <property type="entry name" value="Acetyl-CoA synthetase-like"/>
    <property type="match status" value="1"/>
</dbReference>
<dbReference type="Pfam" id="PF00501">
    <property type="entry name" value="AMP-binding"/>
    <property type="match status" value="1"/>
</dbReference>
<sequence>MSLTAKRAGDYSMQDVLELQADVDKDAFCAAWEQLWAWNQDVPPAIEQCVHDLFAKQARARPNAPAIFAWDGELTYGELDALSTKLAGHLTQLGVKPEDVVPLCFEKSMWTLVAHASRP</sequence>
<dbReference type="GO" id="GO:0043041">
    <property type="term" value="P:amino acid activation for nonribosomal peptide biosynthetic process"/>
    <property type="evidence" value="ECO:0007669"/>
    <property type="project" value="TreeGrafter"/>
</dbReference>
<dbReference type="PANTHER" id="PTHR45527:SF1">
    <property type="entry name" value="FATTY ACID SYNTHASE"/>
    <property type="match status" value="1"/>
</dbReference>
<evidence type="ECO:0000256" key="1">
    <source>
        <dbReference type="ARBA" id="ARBA00022450"/>
    </source>
</evidence>
<reference evidence="4 5" key="1">
    <citation type="journal article" date="2010" name="Genome Biol.">
        <title>A first genome assembly of the barley fungal pathogen Pyrenophora teres f. teres.</title>
        <authorList>
            <person name="Ellwood S.R."/>
            <person name="Liu Z."/>
            <person name="Syme R.A."/>
            <person name="Lai Z."/>
            <person name="Hane J.K."/>
            <person name="Keiper F."/>
            <person name="Moffat C.S."/>
            <person name="Oliver R.P."/>
            <person name="Friesen T.L."/>
        </authorList>
    </citation>
    <scope>NUCLEOTIDE SEQUENCE [LARGE SCALE GENOMIC DNA]</scope>
    <source>
        <strain evidence="4 5">0-1</strain>
    </source>
</reference>
<dbReference type="KEGG" id="pte:PTT_09507"/>
<evidence type="ECO:0000256" key="2">
    <source>
        <dbReference type="ARBA" id="ARBA00022553"/>
    </source>
</evidence>
<protein>
    <recommendedName>
        <fullName evidence="3">AMP-dependent synthetase/ligase domain-containing protein</fullName>
    </recommendedName>
</protein>